<evidence type="ECO:0000313" key="2">
    <source>
        <dbReference type="Proteomes" id="UP000008332"/>
    </source>
</evidence>
<proteinExistence type="predicted"/>
<dbReference type="EMBL" id="CP000268">
    <property type="protein sequence ID" value="ABD71994.1"/>
    <property type="molecule type" value="Genomic_DNA"/>
</dbReference>
<dbReference type="HOGENOM" id="CLU_2370895_0_0_4"/>
<dbReference type="AlphaFoldDB" id="Q21QF1"/>
<keyword evidence="1" id="KW-0614">Plasmid</keyword>
<dbReference type="KEGG" id="rfr:Rfer_4308"/>
<sequence length="95" mass="10716">MKPINARQARALCMHVTKLVKGYPSLEAFGATGEVCTPFLREIRLLETAKATLLNERRIDQSIYWDIVSLSVFAEFHADDGFHDLRKQQDPAAPS</sequence>
<accession>Q21QF1</accession>
<gene>
    <name evidence="1" type="ordered locus">Rfer_4308</name>
</gene>
<evidence type="ECO:0000313" key="1">
    <source>
        <dbReference type="EMBL" id="ABD71994.1"/>
    </source>
</evidence>
<geneLocation type="plasmid" evidence="2">
    <name>pDSM15236</name>
</geneLocation>
<organism evidence="1 2">
    <name type="scientific">Albidiferax ferrireducens (strain ATCC BAA-621 / DSM 15236 / T118)</name>
    <name type="common">Rhodoferax ferrireducens</name>
    <dbReference type="NCBI Taxonomy" id="338969"/>
    <lineage>
        <taxon>Bacteria</taxon>
        <taxon>Pseudomonadati</taxon>
        <taxon>Pseudomonadota</taxon>
        <taxon>Betaproteobacteria</taxon>
        <taxon>Burkholderiales</taxon>
        <taxon>Comamonadaceae</taxon>
        <taxon>Rhodoferax</taxon>
    </lineage>
</organism>
<dbReference type="Proteomes" id="UP000008332">
    <property type="component" value="Plasmid unnamed1"/>
</dbReference>
<name>Q21QF1_ALBFT</name>
<reference evidence="2" key="1">
    <citation type="submission" date="2006-02" db="EMBL/GenBank/DDBJ databases">
        <title>Complete sequence of plasmid 1 of Rhodoferax ferrireducens DSM 15236.</title>
        <authorList>
            <person name="Copeland A."/>
            <person name="Lucas S."/>
            <person name="Lapidus A."/>
            <person name="Barry K."/>
            <person name="Detter J.C."/>
            <person name="Glavina del Rio T."/>
            <person name="Hammon N."/>
            <person name="Israni S."/>
            <person name="Pitluck S."/>
            <person name="Brettin T."/>
            <person name="Bruce D."/>
            <person name="Han C."/>
            <person name="Tapia R."/>
            <person name="Gilna P."/>
            <person name="Kiss H."/>
            <person name="Schmutz J."/>
            <person name="Larimer F."/>
            <person name="Land M."/>
            <person name="Kyrpides N."/>
            <person name="Ivanova N."/>
            <person name="Richardson P."/>
        </authorList>
    </citation>
    <scope>NUCLEOTIDE SEQUENCE [LARGE SCALE GENOMIC DNA]</scope>
    <source>
        <strain evidence="2">ATCC BAA-621 / DSM 15236 / T118</strain>
        <plasmid evidence="2">Plasmid pDSM15236</plasmid>
    </source>
</reference>
<keyword evidence="2" id="KW-1185">Reference proteome</keyword>
<protein>
    <submittedName>
        <fullName evidence="1">Uncharacterized protein</fullName>
    </submittedName>
</protein>
<dbReference type="RefSeq" id="WP_011458745.1">
    <property type="nucleotide sequence ID" value="NC_007901.1"/>
</dbReference>